<sequence>MFASYTTPAQEKQQVKDSLLNLAARINKVYPTVRPYSIQIDRVSDRVYNANFLKQKIEKGEIAETFRARSFVTFPSFKKRKFVLYGTFTHVYQKESLRNTESLSPTYPQFRDRRDVETHDLTLSINTVYKDSLFGKTAVFTSALMLNSRNFKSVEKLRGLFTATLVLKANQRTIITAGLIALIDPTANLPFTPLFTYWHRLPKQWQLDFVLPSRLYLRHPLHAGWFSVGTELSTVHGFKTPDQSILKGDYEISNILLQSGVNLEYPVRDGLLLGFRTGVECMLAYRMVKLNGKSSDYVSNAKADPTAFASLSLAYVPGLKRNKKR</sequence>
<gene>
    <name evidence="1" type="ORF">D4L85_19770</name>
</gene>
<evidence type="ECO:0000313" key="2">
    <source>
        <dbReference type="Proteomes" id="UP000266183"/>
    </source>
</evidence>
<organism evidence="1 2">
    <name type="scientific">Chryseolinea soli</name>
    <dbReference type="NCBI Taxonomy" id="2321403"/>
    <lineage>
        <taxon>Bacteria</taxon>
        <taxon>Pseudomonadati</taxon>
        <taxon>Bacteroidota</taxon>
        <taxon>Cytophagia</taxon>
        <taxon>Cytophagales</taxon>
        <taxon>Fulvivirgaceae</taxon>
        <taxon>Chryseolinea</taxon>
    </lineage>
</organism>
<dbReference type="KEGG" id="chk:D4L85_19770"/>
<protein>
    <submittedName>
        <fullName evidence="1">Uncharacterized protein</fullName>
    </submittedName>
</protein>
<reference evidence="2" key="1">
    <citation type="submission" date="2018-09" db="EMBL/GenBank/DDBJ databases">
        <title>Chryseolinea sp. KIS68-18 isolated from soil.</title>
        <authorList>
            <person name="Weon H.-Y."/>
            <person name="Kwon S.-W."/>
            <person name="Lee S.A."/>
        </authorList>
    </citation>
    <scope>NUCLEOTIDE SEQUENCE [LARGE SCALE GENOMIC DNA]</scope>
    <source>
        <strain evidence="2">KIS68-18</strain>
    </source>
</reference>
<evidence type="ECO:0000313" key="1">
    <source>
        <dbReference type="EMBL" id="AYB32676.1"/>
    </source>
</evidence>
<keyword evidence="2" id="KW-1185">Reference proteome</keyword>
<dbReference type="Proteomes" id="UP000266183">
    <property type="component" value="Chromosome"/>
</dbReference>
<proteinExistence type="predicted"/>
<accession>A0A385SQ73</accession>
<dbReference type="EMBL" id="CP032382">
    <property type="protein sequence ID" value="AYB32676.1"/>
    <property type="molecule type" value="Genomic_DNA"/>
</dbReference>
<name>A0A385SQ73_9BACT</name>
<dbReference type="AlphaFoldDB" id="A0A385SQ73"/>